<evidence type="ECO:0000313" key="2">
    <source>
        <dbReference type="Proteomes" id="UP000011668"/>
    </source>
</evidence>
<proteinExistence type="predicted"/>
<name>L8X4P2_THACA</name>
<dbReference type="OrthoDB" id="1887033at2759"/>
<evidence type="ECO:0000313" key="1">
    <source>
        <dbReference type="EMBL" id="ELU43998.1"/>
    </source>
</evidence>
<sequence>MVQWGGFIEQRDEDAVPSNNLLKERHVAYWDENHDNPELELWRFETGFDHGWGAGNNEEDGELAEQRLQEHIDEGRAKEVMLGSTSTVISKDLMRSRISEITTLMSSKTLPRSNFPSPLFIPATASGKETKPDFDLVSTNALENPGGSLANCARMSRSFSFEIRRRSRASDSAKVTGVWEVAVDELVFVDVVVAFPRQWSVFWIRRLFNEPPAVRVGITIWGRHESIIVSLGPRDVSEFFSVV</sequence>
<dbReference type="HOGENOM" id="CLU_1143200_0_0_1"/>
<reference evidence="1 2" key="1">
    <citation type="journal article" date="2013" name="Nat. Commun.">
        <title>The evolution and pathogenic mechanisms of the rice sheath blight pathogen.</title>
        <authorList>
            <person name="Zheng A."/>
            <person name="Lin R."/>
            <person name="Xu L."/>
            <person name="Qin P."/>
            <person name="Tang C."/>
            <person name="Ai P."/>
            <person name="Zhang D."/>
            <person name="Liu Y."/>
            <person name="Sun Z."/>
            <person name="Feng H."/>
            <person name="Wang Y."/>
            <person name="Chen Y."/>
            <person name="Liang X."/>
            <person name="Fu R."/>
            <person name="Li Q."/>
            <person name="Zhang J."/>
            <person name="Yu X."/>
            <person name="Xie Z."/>
            <person name="Ding L."/>
            <person name="Guan P."/>
            <person name="Tang J."/>
            <person name="Liang Y."/>
            <person name="Wang S."/>
            <person name="Deng Q."/>
            <person name="Li S."/>
            <person name="Zhu J."/>
            <person name="Wang L."/>
            <person name="Liu H."/>
            <person name="Li P."/>
        </authorList>
    </citation>
    <scope>NUCLEOTIDE SEQUENCE [LARGE SCALE GENOMIC DNA]</scope>
    <source>
        <strain evidence="2">AG-1 IA</strain>
    </source>
</reference>
<accession>L8X4P2</accession>
<organism evidence="1 2">
    <name type="scientific">Thanatephorus cucumeris (strain AG1-IA)</name>
    <name type="common">Rice sheath blight fungus</name>
    <name type="synonym">Rhizoctonia solani</name>
    <dbReference type="NCBI Taxonomy" id="983506"/>
    <lineage>
        <taxon>Eukaryota</taxon>
        <taxon>Fungi</taxon>
        <taxon>Dikarya</taxon>
        <taxon>Basidiomycota</taxon>
        <taxon>Agaricomycotina</taxon>
        <taxon>Agaricomycetes</taxon>
        <taxon>Cantharellales</taxon>
        <taxon>Ceratobasidiaceae</taxon>
        <taxon>Rhizoctonia</taxon>
        <taxon>Rhizoctonia solani AG-1</taxon>
    </lineage>
</organism>
<dbReference type="Proteomes" id="UP000011668">
    <property type="component" value="Unassembled WGS sequence"/>
</dbReference>
<dbReference type="EMBL" id="AFRT01000451">
    <property type="protein sequence ID" value="ELU43998.1"/>
    <property type="molecule type" value="Genomic_DNA"/>
</dbReference>
<comment type="caution">
    <text evidence="1">The sequence shown here is derived from an EMBL/GenBank/DDBJ whole genome shotgun (WGS) entry which is preliminary data.</text>
</comment>
<protein>
    <submittedName>
        <fullName evidence="1">Uncharacterized protein</fullName>
    </submittedName>
</protein>
<keyword evidence="2" id="KW-1185">Reference proteome</keyword>
<dbReference type="AlphaFoldDB" id="L8X4P2"/>
<gene>
    <name evidence="1" type="ORF">AG1IA_01979</name>
</gene>